<evidence type="ECO:0000256" key="1">
    <source>
        <dbReference type="SAM" id="MobiDB-lite"/>
    </source>
</evidence>
<feature type="region of interest" description="Disordered" evidence="1">
    <location>
        <begin position="135"/>
        <end position="196"/>
    </location>
</feature>
<sequence>MARAHARPEDIFVAYDPNTVGNQTAPLESRRAFCEMTGGADTYYEDFMSGLRDFVAARQAAEESSNNVSSEGSTLVGGWFTGAGADPSALVLGLNWLAEGGEPVDTSARNASTEADFEVLSSEGVYGPAPLRRQTSFMFGDESPPPSPPLSAQHLSPDGLEVELARDGAEVPEEAASSSDTDTDASSDGPPPCCKLADLSTMVRDVEPENLELPLSPRLLDLSTAVEDLSKLPWT</sequence>
<reference evidence="2 3" key="1">
    <citation type="journal article" date="2021" name="Elife">
        <title>Chloroplast acquisition without the gene transfer in kleptoplastic sea slugs, Plakobranchus ocellatus.</title>
        <authorList>
            <person name="Maeda T."/>
            <person name="Takahashi S."/>
            <person name="Yoshida T."/>
            <person name="Shimamura S."/>
            <person name="Takaki Y."/>
            <person name="Nagai Y."/>
            <person name="Toyoda A."/>
            <person name="Suzuki Y."/>
            <person name="Arimoto A."/>
            <person name="Ishii H."/>
            <person name="Satoh N."/>
            <person name="Nishiyama T."/>
            <person name="Hasebe M."/>
            <person name="Maruyama T."/>
            <person name="Minagawa J."/>
            <person name="Obokata J."/>
            <person name="Shigenobu S."/>
        </authorList>
    </citation>
    <scope>NUCLEOTIDE SEQUENCE [LARGE SCALE GENOMIC DNA]</scope>
</reference>
<evidence type="ECO:0000313" key="2">
    <source>
        <dbReference type="EMBL" id="GFR88935.1"/>
    </source>
</evidence>
<dbReference type="EMBL" id="BMAT01005195">
    <property type="protein sequence ID" value="GFR88935.1"/>
    <property type="molecule type" value="Genomic_DNA"/>
</dbReference>
<feature type="compositionally biased region" description="Low complexity" evidence="1">
    <location>
        <begin position="175"/>
        <end position="188"/>
    </location>
</feature>
<accession>A0AAV4GWA8</accession>
<comment type="caution">
    <text evidence="2">The sequence shown here is derived from an EMBL/GenBank/DDBJ whole genome shotgun (WGS) entry which is preliminary data.</text>
</comment>
<name>A0AAV4GWA8_9GAST</name>
<proteinExistence type="predicted"/>
<organism evidence="2 3">
    <name type="scientific">Elysia marginata</name>
    <dbReference type="NCBI Taxonomy" id="1093978"/>
    <lineage>
        <taxon>Eukaryota</taxon>
        <taxon>Metazoa</taxon>
        <taxon>Spiralia</taxon>
        <taxon>Lophotrochozoa</taxon>
        <taxon>Mollusca</taxon>
        <taxon>Gastropoda</taxon>
        <taxon>Heterobranchia</taxon>
        <taxon>Euthyneura</taxon>
        <taxon>Panpulmonata</taxon>
        <taxon>Sacoglossa</taxon>
        <taxon>Placobranchoidea</taxon>
        <taxon>Plakobranchidae</taxon>
        <taxon>Elysia</taxon>
    </lineage>
</organism>
<protein>
    <submittedName>
        <fullName evidence="2">Uncharacterized protein</fullName>
    </submittedName>
</protein>
<evidence type="ECO:0000313" key="3">
    <source>
        <dbReference type="Proteomes" id="UP000762676"/>
    </source>
</evidence>
<gene>
    <name evidence="2" type="ORF">ElyMa_002530100</name>
</gene>
<dbReference type="AlphaFoldDB" id="A0AAV4GWA8"/>
<dbReference type="Proteomes" id="UP000762676">
    <property type="component" value="Unassembled WGS sequence"/>
</dbReference>
<keyword evidence="3" id="KW-1185">Reference proteome</keyword>